<accession>A0A8H5XCU0</accession>
<evidence type="ECO:0000256" key="3">
    <source>
        <dbReference type="ARBA" id="ARBA00023125"/>
    </source>
</evidence>
<name>A0A8H5XCU0_9HYPO</name>
<proteinExistence type="predicted"/>
<dbReference type="InterPro" id="IPR051089">
    <property type="entry name" value="prtT"/>
</dbReference>
<protein>
    <submittedName>
        <fullName evidence="7">Cercosporin resistance protein</fullName>
    </submittedName>
</protein>
<dbReference type="PANTHER" id="PTHR31845:SF10">
    <property type="entry name" value="ZN(II)2CYS6 TRANSCRIPTION FACTOR (EUROFUNG)"/>
    <property type="match status" value="1"/>
</dbReference>
<evidence type="ECO:0000256" key="6">
    <source>
        <dbReference type="SAM" id="MobiDB-lite"/>
    </source>
</evidence>
<dbReference type="GO" id="GO:0005634">
    <property type="term" value="C:nucleus"/>
    <property type="evidence" value="ECO:0007669"/>
    <property type="project" value="UniProtKB-SubCell"/>
</dbReference>
<reference evidence="7 8" key="1">
    <citation type="submission" date="2020-05" db="EMBL/GenBank/DDBJ databases">
        <title>Identification and distribution of gene clusters putatively required for synthesis of sphingolipid metabolism inhibitors in phylogenetically diverse species of the filamentous fungus Fusarium.</title>
        <authorList>
            <person name="Kim H.-S."/>
            <person name="Busman M."/>
            <person name="Brown D.W."/>
            <person name="Divon H."/>
            <person name="Uhlig S."/>
            <person name="Proctor R.H."/>
        </authorList>
    </citation>
    <scope>NUCLEOTIDE SEQUENCE [LARGE SCALE GENOMIC DNA]</scope>
    <source>
        <strain evidence="7 8">NRRL 25311</strain>
    </source>
</reference>
<dbReference type="GO" id="GO:0000981">
    <property type="term" value="F:DNA-binding transcription factor activity, RNA polymerase II-specific"/>
    <property type="evidence" value="ECO:0007669"/>
    <property type="project" value="TreeGrafter"/>
</dbReference>
<organism evidence="7 8">
    <name type="scientific">Fusarium denticulatum</name>
    <dbReference type="NCBI Taxonomy" id="48507"/>
    <lineage>
        <taxon>Eukaryota</taxon>
        <taxon>Fungi</taxon>
        <taxon>Dikarya</taxon>
        <taxon>Ascomycota</taxon>
        <taxon>Pezizomycotina</taxon>
        <taxon>Sordariomycetes</taxon>
        <taxon>Hypocreomycetidae</taxon>
        <taxon>Hypocreales</taxon>
        <taxon>Nectriaceae</taxon>
        <taxon>Fusarium</taxon>
        <taxon>Fusarium fujikuroi species complex</taxon>
    </lineage>
</organism>
<keyword evidence="3" id="KW-0238">DNA-binding</keyword>
<dbReference type="AlphaFoldDB" id="A0A8H5XCU0"/>
<dbReference type="EMBL" id="JAAOAK010000079">
    <property type="protein sequence ID" value="KAF5691295.1"/>
    <property type="molecule type" value="Genomic_DNA"/>
</dbReference>
<dbReference type="PANTHER" id="PTHR31845">
    <property type="entry name" value="FINGER DOMAIN PROTEIN, PUTATIVE-RELATED"/>
    <property type="match status" value="1"/>
</dbReference>
<dbReference type="GO" id="GO:0000976">
    <property type="term" value="F:transcription cis-regulatory region binding"/>
    <property type="evidence" value="ECO:0007669"/>
    <property type="project" value="TreeGrafter"/>
</dbReference>
<dbReference type="Proteomes" id="UP000562682">
    <property type="component" value="Unassembled WGS sequence"/>
</dbReference>
<evidence type="ECO:0000256" key="5">
    <source>
        <dbReference type="ARBA" id="ARBA00023242"/>
    </source>
</evidence>
<evidence type="ECO:0000256" key="4">
    <source>
        <dbReference type="ARBA" id="ARBA00023163"/>
    </source>
</evidence>
<comment type="caution">
    <text evidence="7">The sequence shown here is derived from an EMBL/GenBank/DDBJ whole genome shotgun (WGS) entry which is preliminary data.</text>
</comment>
<evidence type="ECO:0000313" key="8">
    <source>
        <dbReference type="Proteomes" id="UP000562682"/>
    </source>
</evidence>
<keyword evidence="5" id="KW-0539">Nucleus</keyword>
<gene>
    <name evidence="7" type="ORF">FDENT_3449</name>
</gene>
<keyword evidence="8" id="KW-1185">Reference proteome</keyword>
<feature type="compositionally biased region" description="Polar residues" evidence="6">
    <location>
        <begin position="42"/>
        <end position="55"/>
    </location>
</feature>
<dbReference type="CDD" id="cd12148">
    <property type="entry name" value="fungal_TF_MHR"/>
    <property type="match status" value="1"/>
</dbReference>
<evidence type="ECO:0000256" key="2">
    <source>
        <dbReference type="ARBA" id="ARBA00023015"/>
    </source>
</evidence>
<comment type="subcellular location">
    <subcellularLocation>
        <location evidence="1">Nucleus</location>
    </subcellularLocation>
</comment>
<keyword evidence="4" id="KW-0804">Transcription</keyword>
<evidence type="ECO:0000256" key="1">
    <source>
        <dbReference type="ARBA" id="ARBA00004123"/>
    </source>
</evidence>
<feature type="region of interest" description="Disordered" evidence="6">
    <location>
        <begin position="42"/>
        <end position="74"/>
    </location>
</feature>
<evidence type="ECO:0000313" key="7">
    <source>
        <dbReference type="EMBL" id="KAF5691295.1"/>
    </source>
</evidence>
<keyword evidence="2" id="KW-0805">Transcription regulation</keyword>
<sequence>MKCQWPSSGSGRVEKTCSRRVAQLEKKIDGIVSLLSANQRKGLSPLTPESPQEVQSHAPCQPHPQENPFTNQIPDDSVRFSTDVELFPGFRVSQQEASERLAVYRRDYVPHFPFVPVPSSMCASELYVESRVMFWTILAVVSPLNDKVQMDFKAWFRRYLAEHLVVRQEKSIDILQAMLIYLAWNDFHFYGELQVTNIIQMAIGLVIDLRLDKHAGHFLGGPKTLLGDAWTSMSKHPLKMKVHQTAAEKRAVLGVYHITNLLSPYFRKSTIFHWNTHLASCCDNLAEAREFESDIYLVSLVRMQHLADRGFSVIPSIDPFDPTPPTFHTVNAMALDTVHRELDNYFKLQPEMVKQILTAGFRAHYNSILVRLYEPILTMKPSSLLSTDTSPTEPFLRTEYLWKCLEAIQNTLENHVTLPPEKISILPVTVSCVLAFVTVTASRLIMAESSTDWDPKAARRRLQFQDILQRLSDQFAQADEEAQRLNRRRRVMEDGSSVFLKSCFKVRWIRQWYLSKIPEEEQQLLVPQPQTAVESSSVLQSNPDWATNLQFDDEFWADLLTGFDMEAFDKSLTAVAAQ</sequence>